<proteinExistence type="predicted"/>
<evidence type="ECO:0000313" key="1">
    <source>
        <dbReference type="EMBL" id="EEH03606.1"/>
    </source>
</evidence>
<sequence>MEEAAAAAAVAVPAIRAGEKCYSGTQPITAPCLPLQPSECVTARCPGYEINLSNNRSPQSLAELYRYIRLPLRGERYELGRRGIYGQVFSGAEGVVTEVLVPLQNGHAVPYP</sequence>
<dbReference type="RefSeq" id="XP_045284087.1">
    <property type="nucleotide sequence ID" value="XM_045434781.1"/>
</dbReference>
<accession>C0NXT8</accession>
<gene>
    <name evidence="1" type="ORF">HCBG_07732</name>
</gene>
<dbReference type="InParanoid" id="C0NXT8"/>
<dbReference type="GeneID" id="69040748"/>
<dbReference type="EMBL" id="GG663376">
    <property type="protein sequence ID" value="EEH03606.1"/>
    <property type="molecule type" value="Genomic_DNA"/>
</dbReference>
<dbReference type="Proteomes" id="UP000001631">
    <property type="component" value="Unassembled WGS sequence"/>
</dbReference>
<evidence type="ECO:0000313" key="2">
    <source>
        <dbReference type="Proteomes" id="UP000001631"/>
    </source>
</evidence>
<reference evidence="1" key="1">
    <citation type="submission" date="2009-02" db="EMBL/GenBank/DDBJ databases">
        <title>The Genome Sequence of Ajellomyces capsulatus strain G186AR.</title>
        <authorList>
            <consortium name="The Broad Institute Genome Sequencing Platform"/>
            <person name="Champion M."/>
            <person name="Cuomo C."/>
            <person name="Ma L.-J."/>
            <person name="Henn M.R."/>
            <person name="Sil A."/>
            <person name="Goldman B."/>
            <person name="Young S.K."/>
            <person name="Kodira C.D."/>
            <person name="Zeng Q."/>
            <person name="Koehrsen M."/>
            <person name="Alvarado L."/>
            <person name="Berlin A."/>
            <person name="Borenstein D."/>
            <person name="Chen Z."/>
            <person name="Engels R."/>
            <person name="Freedman E."/>
            <person name="Gellesch M."/>
            <person name="Goldberg J."/>
            <person name="Griggs A."/>
            <person name="Gujja S."/>
            <person name="Heiman D."/>
            <person name="Hepburn T."/>
            <person name="Howarth C."/>
            <person name="Jen D."/>
            <person name="Larson L."/>
            <person name="Lewis B."/>
            <person name="Mehta T."/>
            <person name="Park D."/>
            <person name="Pearson M."/>
            <person name="Roberts A."/>
            <person name="Saif S."/>
            <person name="Shea T."/>
            <person name="Shenoy N."/>
            <person name="Sisk P."/>
            <person name="Stolte C."/>
            <person name="Sykes S."/>
            <person name="Walk T."/>
            <person name="White J."/>
            <person name="Yandava C."/>
            <person name="Klein B."/>
            <person name="McEwen J.G."/>
            <person name="Puccia R."/>
            <person name="Goldman G.H."/>
            <person name="Felipe M.S."/>
            <person name="Nino-Vega G."/>
            <person name="San-Blas G."/>
            <person name="Taylor J."/>
            <person name="Mendoza L."/>
            <person name="Galagan J."/>
            <person name="Nusbaum C."/>
            <person name="Birren B."/>
        </authorList>
    </citation>
    <scope>NUCLEOTIDE SEQUENCE</scope>
    <source>
        <strain evidence="1">G186AR</strain>
    </source>
</reference>
<dbReference type="HOGENOM" id="CLU_2145129_0_0_1"/>
<name>C0NXT8_AJECG</name>
<dbReference type="AlphaFoldDB" id="C0NXT8"/>
<organism evidence="1 2">
    <name type="scientific">Ajellomyces capsulatus (strain G186AR / H82 / ATCC MYA-2454 / RMSCC 2432)</name>
    <name type="common">Darling's disease fungus</name>
    <name type="synonym">Histoplasma capsulatum</name>
    <dbReference type="NCBI Taxonomy" id="447093"/>
    <lineage>
        <taxon>Eukaryota</taxon>
        <taxon>Fungi</taxon>
        <taxon>Dikarya</taxon>
        <taxon>Ascomycota</taxon>
        <taxon>Pezizomycotina</taxon>
        <taxon>Eurotiomycetes</taxon>
        <taxon>Eurotiomycetidae</taxon>
        <taxon>Onygenales</taxon>
        <taxon>Ajellomycetaceae</taxon>
        <taxon>Histoplasma</taxon>
    </lineage>
</organism>
<keyword evidence="2" id="KW-1185">Reference proteome</keyword>
<protein>
    <submittedName>
        <fullName evidence="1">Uncharacterized protein</fullName>
    </submittedName>
</protein>